<dbReference type="AlphaFoldDB" id="A0A5C4XDF4"/>
<keyword evidence="4" id="KW-1185">Reference proteome</keyword>
<dbReference type="Pfam" id="PF13548">
    <property type="entry name" value="DUF4126"/>
    <property type="match status" value="1"/>
</dbReference>
<feature type="transmembrane region" description="Helical" evidence="1">
    <location>
        <begin position="37"/>
        <end position="57"/>
    </location>
</feature>
<dbReference type="Proteomes" id="UP000311605">
    <property type="component" value="Unassembled WGS sequence"/>
</dbReference>
<organism evidence="3 4">
    <name type="scientific">Aliirhizobium smilacinae</name>
    <dbReference type="NCBI Taxonomy" id="1395944"/>
    <lineage>
        <taxon>Bacteria</taxon>
        <taxon>Pseudomonadati</taxon>
        <taxon>Pseudomonadota</taxon>
        <taxon>Alphaproteobacteria</taxon>
        <taxon>Hyphomicrobiales</taxon>
        <taxon>Rhizobiaceae</taxon>
        <taxon>Aliirhizobium</taxon>
    </lineage>
</organism>
<evidence type="ECO:0000313" key="4">
    <source>
        <dbReference type="Proteomes" id="UP000311605"/>
    </source>
</evidence>
<reference evidence="3 4" key="1">
    <citation type="submission" date="2019-06" db="EMBL/GenBank/DDBJ databases">
        <title>The draft genome of Rhizobium smilacinae PTYR-5.</title>
        <authorList>
            <person name="Liu L."/>
            <person name="Li L."/>
            <person name="Zhang X."/>
        </authorList>
    </citation>
    <scope>NUCLEOTIDE SEQUENCE [LARGE SCALE GENOMIC DNA]</scope>
    <source>
        <strain evidence="3 4">PTYR-5</strain>
    </source>
</reference>
<proteinExistence type="predicted"/>
<feature type="transmembrane region" description="Helical" evidence="1">
    <location>
        <begin position="133"/>
        <end position="152"/>
    </location>
</feature>
<feature type="transmembrane region" description="Helical" evidence="1">
    <location>
        <begin position="77"/>
        <end position="96"/>
    </location>
</feature>
<evidence type="ECO:0000259" key="2">
    <source>
        <dbReference type="Pfam" id="PF13548"/>
    </source>
</evidence>
<feature type="domain" description="DUF4126" evidence="2">
    <location>
        <begin position="5"/>
        <end position="149"/>
    </location>
</feature>
<protein>
    <submittedName>
        <fullName evidence="3">DUF4126 family protein</fullName>
    </submittedName>
</protein>
<keyword evidence="1" id="KW-0472">Membrane</keyword>
<keyword evidence="1" id="KW-0812">Transmembrane</keyword>
<comment type="caution">
    <text evidence="3">The sequence shown here is derived from an EMBL/GenBank/DDBJ whole genome shotgun (WGS) entry which is preliminary data.</text>
</comment>
<name>A0A5C4XDF4_9HYPH</name>
<evidence type="ECO:0000313" key="3">
    <source>
        <dbReference type="EMBL" id="TNM61362.1"/>
    </source>
</evidence>
<dbReference type="InterPro" id="IPR025196">
    <property type="entry name" value="DUF4126"/>
</dbReference>
<dbReference type="RefSeq" id="WP_139678528.1">
    <property type="nucleotide sequence ID" value="NZ_VDMN01000006.1"/>
</dbReference>
<accession>A0A5C4XDF4</accession>
<evidence type="ECO:0000256" key="1">
    <source>
        <dbReference type="SAM" id="Phobius"/>
    </source>
</evidence>
<sequence length="158" mass="16174">MVSLLALFMGIVAGLRAMMPLAAVSWAAYGGFLDLSGTWIAFLGTIWAAMLLTVVALVELVTDQLPNTPSRKVPQQFITRLLTGALAGAAIGAPYGTWIAGLVSGVLGAVAGTYGGAWLRATLATSFGKDPPAAFIEDAIAIVAAVVIMMLLPGTPTV</sequence>
<keyword evidence="1" id="KW-1133">Transmembrane helix</keyword>
<dbReference type="EMBL" id="VDMN01000006">
    <property type="protein sequence ID" value="TNM61362.1"/>
    <property type="molecule type" value="Genomic_DNA"/>
</dbReference>
<gene>
    <name evidence="3" type="ORF">FHP24_22800</name>
</gene>
<dbReference type="OrthoDB" id="9812409at2"/>